<evidence type="ECO:0000313" key="8">
    <source>
        <dbReference type="EMBL" id="MDO9707960.1"/>
    </source>
</evidence>
<evidence type="ECO:0000259" key="7">
    <source>
        <dbReference type="SMART" id="SM01329"/>
    </source>
</evidence>
<comment type="cofactor">
    <cofactor evidence="2">
        <name>Mg(2+)</name>
        <dbReference type="ChEBI" id="CHEBI:18420"/>
    </cofactor>
</comment>
<keyword evidence="5" id="KW-0520">NAD</keyword>
<keyword evidence="6" id="KW-0464">Manganese</keyword>
<protein>
    <submittedName>
        <fullName evidence="8">Isocitrate/isopropylmalate family dehydrogenase</fullName>
    </submittedName>
</protein>
<evidence type="ECO:0000256" key="5">
    <source>
        <dbReference type="ARBA" id="ARBA00023027"/>
    </source>
</evidence>
<dbReference type="Pfam" id="PF00180">
    <property type="entry name" value="Iso_dh"/>
    <property type="match status" value="1"/>
</dbReference>
<name>A0ABT9DVN3_9PROT</name>
<dbReference type="SMART" id="SM01329">
    <property type="entry name" value="Iso_dh"/>
    <property type="match status" value="1"/>
</dbReference>
<evidence type="ECO:0000313" key="9">
    <source>
        <dbReference type="Proteomes" id="UP001243009"/>
    </source>
</evidence>
<dbReference type="PANTHER" id="PTHR43275">
    <property type="entry name" value="D-MALATE DEHYDROGENASE [DECARBOXYLATING]"/>
    <property type="match status" value="1"/>
</dbReference>
<dbReference type="InterPro" id="IPR019818">
    <property type="entry name" value="IsoCit/isopropylmalate_DH_CS"/>
</dbReference>
<dbReference type="SUPFAM" id="SSF53659">
    <property type="entry name" value="Isocitrate/Isopropylmalate dehydrogenase-like"/>
    <property type="match status" value="1"/>
</dbReference>
<evidence type="ECO:0000256" key="2">
    <source>
        <dbReference type="ARBA" id="ARBA00001946"/>
    </source>
</evidence>
<gene>
    <name evidence="8" type="ORF">Q7A36_06370</name>
</gene>
<dbReference type="EMBL" id="JAUTWS010000004">
    <property type="protein sequence ID" value="MDO9707960.1"/>
    <property type="molecule type" value="Genomic_DNA"/>
</dbReference>
<dbReference type="PROSITE" id="PS00470">
    <property type="entry name" value="IDH_IMDH"/>
    <property type="match status" value="1"/>
</dbReference>
<dbReference type="RefSeq" id="WP_305102819.1">
    <property type="nucleotide sequence ID" value="NZ_JAUTWS010000004.1"/>
</dbReference>
<evidence type="ECO:0000256" key="1">
    <source>
        <dbReference type="ARBA" id="ARBA00001936"/>
    </source>
</evidence>
<dbReference type="Gene3D" id="3.40.718.10">
    <property type="entry name" value="Isopropylmalate Dehydrogenase"/>
    <property type="match status" value="1"/>
</dbReference>
<accession>A0ABT9DVN3</accession>
<evidence type="ECO:0000256" key="6">
    <source>
        <dbReference type="ARBA" id="ARBA00023211"/>
    </source>
</evidence>
<sequence length="398" mass="42315">MARFLLMSLPGSVRRAAVAGKPRLAQDGRLRREAEMGQSNTVRVAVLPGDGIGTEVTEATLAVLEKLTKRHGIGIATEVLPAGAFHYRETGDGFPESSFRAAEAADAILLGAMGWPGIRQADGTEIAPQLDLRFRLNLYAGVRPVRAIPGVPVALADPRAKEIDLVLIRESTEGLFHSRGKGLVTEDLAEETLRITRATTEKLSRFAFRLAQRRGAQRGRQPRVTLVDKANVFRAFAFMRGVFDAVAKEFPGVESAHHYVDAMALDLVRKPWEFDVLPTENMFGDILSDLGAGLVGGMGFSPSADIGDEHAVFQPAHGTAPDIAGKGIANPTATLLSASMMLDWLAMRGAGQGFADAAGELGSAVDAAFAAGLRTHDIGGRDDTADVAKSVMARIGVP</sequence>
<dbReference type="InterPro" id="IPR050501">
    <property type="entry name" value="ICDH/IPMDH"/>
</dbReference>
<keyword evidence="3" id="KW-0479">Metal-binding</keyword>
<evidence type="ECO:0000256" key="4">
    <source>
        <dbReference type="ARBA" id="ARBA00023002"/>
    </source>
</evidence>
<comment type="cofactor">
    <cofactor evidence="1">
        <name>Mn(2+)</name>
        <dbReference type="ChEBI" id="CHEBI:29035"/>
    </cofactor>
</comment>
<proteinExistence type="predicted"/>
<dbReference type="InterPro" id="IPR024084">
    <property type="entry name" value="IsoPropMal-DH-like_dom"/>
</dbReference>
<reference evidence="8 9" key="1">
    <citation type="submission" date="2023-08" db="EMBL/GenBank/DDBJ databases">
        <title>The draft genome sequence of Paracraurococcus sp. LOR1-02.</title>
        <authorList>
            <person name="Kingkaew E."/>
            <person name="Tanasupawat S."/>
        </authorList>
    </citation>
    <scope>NUCLEOTIDE SEQUENCE [LARGE SCALE GENOMIC DNA]</scope>
    <source>
        <strain evidence="8 9">LOR1-02</strain>
    </source>
</reference>
<feature type="domain" description="Isopropylmalate dehydrogenase-like" evidence="7">
    <location>
        <begin position="43"/>
        <end position="391"/>
    </location>
</feature>
<organism evidence="8 9">
    <name type="scientific">Paracraurococcus lichenis</name>
    <dbReference type="NCBI Taxonomy" id="3064888"/>
    <lineage>
        <taxon>Bacteria</taxon>
        <taxon>Pseudomonadati</taxon>
        <taxon>Pseudomonadota</taxon>
        <taxon>Alphaproteobacteria</taxon>
        <taxon>Acetobacterales</taxon>
        <taxon>Roseomonadaceae</taxon>
        <taxon>Paracraurococcus</taxon>
    </lineage>
</organism>
<keyword evidence="9" id="KW-1185">Reference proteome</keyword>
<dbReference type="Proteomes" id="UP001243009">
    <property type="component" value="Unassembled WGS sequence"/>
</dbReference>
<comment type="caution">
    <text evidence="8">The sequence shown here is derived from an EMBL/GenBank/DDBJ whole genome shotgun (WGS) entry which is preliminary data.</text>
</comment>
<evidence type="ECO:0000256" key="3">
    <source>
        <dbReference type="ARBA" id="ARBA00022723"/>
    </source>
</evidence>
<dbReference type="PANTHER" id="PTHR43275:SF1">
    <property type="entry name" value="D-MALATE DEHYDROGENASE [DECARBOXYLATING]"/>
    <property type="match status" value="1"/>
</dbReference>
<keyword evidence="4" id="KW-0560">Oxidoreductase</keyword>